<name>A0A844YYB5_9SPHN</name>
<keyword evidence="4" id="KW-1185">Reference proteome</keyword>
<evidence type="ECO:0000256" key="1">
    <source>
        <dbReference type="HAMAP-Rule" id="MF_02238"/>
    </source>
</evidence>
<dbReference type="UniPathway" id="UPA00088"/>
<keyword evidence="1" id="KW-0456">Lyase</keyword>
<dbReference type="Gene3D" id="3.10.180.10">
    <property type="entry name" value="2,3-Dihydroxybiphenyl 1,2-Dioxygenase, domain 1"/>
    <property type="match status" value="2"/>
</dbReference>
<comment type="similarity">
    <text evidence="1">Belongs to the bacterial two-domain DSD family.</text>
</comment>
<protein>
    <recommendedName>
        <fullName evidence="1">3-dehydroshikimate dehydratase</fullName>
        <shortName evidence="1">DSD</shortName>
        <ecNumber evidence="1">4.2.1.118</ecNumber>
    </recommendedName>
</protein>
<dbReference type="Gene3D" id="3.20.20.150">
    <property type="entry name" value="Divalent-metal-dependent TIM barrel enzymes"/>
    <property type="match status" value="1"/>
</dbReference>
<sequence length="620" mass="68403">MKTSIATVSISGTLEAKLQAIAAAGFQGAEVFENDLLSSPLTAREIGALMRELGLACTLFQPFRDLEGMPDDLRQRTFDRLERKFDLMGELGARDVLVCSNCQPHALADRGRLLADLAEAAERAGRRDLRVGYEALAWGRHVFDHREAWGLVRDVDHPALGLILDSFHSLARAVPSSSIGDIRPEKLFMVQVADAPRLDMDYLSWSRHFRCMPGQGDLPLDDWADAIRRIGYDGFWSLEIFNDRFRAGSASGVATDGYRSLRLLEGGINRPAQPVPALPTRSEPLGVEFIEFAASHAEAEDLAAMLRPLGFVPTARHRSKDVTRWQQGQANIVINCEQEGLAHSFDMVHGASVCAIGIAVADPQAALARADAMRIERFEQAIAPDEWAVPSVRGVGGSLLYLVEAATTQAMWAHEFPHPLEPAPAAGPALSLDHIAQTMQYEEFLSWLLFYISLFAMRKTPQVEIADPMGLVQSQAVESANGAVRFTLNGSLAHQSLSARFVQNYFGAGVQHIAFACDDIFAAADRAIAGGVERLAIPANYYEDLEARWGLAPDLVQRMAARDILYDRDGDAEYFQFYTRAFARRVFFELVERRDYGGYGAANAPIRLAAQARHKPQFID</sequence>
<dbReference type="InterPro" id="IPR013022">
    <property type="entry name" value="Xyl_isomerase-like_TIM-brl"/>
</dbReference>
<dbReference type="GO" id="GO:0046279">
    <property type="term" value="P:3,4-dihydroxybenzoate biosynthetic process"/>
    <property type="evidence" value="ECO:0007669"/>
    <property type="project" value="UniProtKB-UniRule"/>
</dbReference>
<evidence type="ECO:0000259" key="2">
    <source>
        <dbReference type="PROSITE" id="PS51819"/>
    </source>
</evidence>
<dbReference type="InterPro" id="IPR043700">
    <property type="entry name" value="DSD"/>
</dbReference>
<dbReference type="PROSITE" id="PS51819">
    <property type="entry name" value="VOC"/>
    <property type="match status" value="1"/>
</dbReference>
<comment type="function">
    <text evidence="1">Catalyzes the conversion of 3-dehydroshikimate to protocatechuate (3,4-dihydroxybenzoate), a common intermediate of quinate and shikimate degradation pathways.</text>
</comment>
<dbReference type="RefSeq" id="WP_160773257.1">
    <property type="nucleotide sequence ID" value="NZ_WTYV01000009.1"/>
</dbReference>
<dbReference type="GO" id="GO:0046872">
    <property type="term" value="F:metal ion binding"/>
    <property type="evidence" value="ECO:0007669"/>
    <property type="project" value="UniProtKB-UniRule"/>
</dbReference>
<comment type="caution">
    <text evidence="3">The sequence shown here is derived from an EMBL/GenBank/DDBJ whole genome shotgun (WGS) entry which is preliminary data.</text>
</comment>
<accession>A0A844YYB5</accession>
<feature type="domain" description="VOC" evidence="2">
    <location>
        <begin position="431"/>
        <end position="580"/>
    </location>
</feature>
<feature type="binding site" evidence="1">
    <location>
        <position position="434"/>
    </location>
    <ligand>
        <name>Mg(2+)</name>
        <dbReference type="ChEBI" id="CHEBI:18420"/>
    </ligand>
</feature>
<evidence type="ECO:0000313" key="3">
    <source>
        <dbReference type="EMBL" id="MXO73325.1"/>
    </source>
</evidence>
<dbReference type="SUPFAM" id="SSF54593">
    <property type="entry name" value="Glyoxalase/Bleomycin resistance protein/Dihydroxybiphenyl dioxygenase"/>
    <property type="match status" value="1"/>
</dbReference>
<dbReference type="Pfam" id="PF01261">
    <property type="entry name" value="AP_endonuc_2"/>
    <property type="match status" value="1"/>
</dbReference>
<dbReference type="InterPro" id="IPR036237">
    <property type="entry name" value="Xyl_isomerase-like_sf"/>
</dbReference>
<keyword evidence="1" id="KW-0479">Metal-binding</keyword>
<feature type="binding site" evidence="1">
    <location>
        <position position="134"/>
    </location>
    <ligand>
        <name>a divalent metal cation</name>
        <dbReference type="ChEBI" id="CHEBI:60240"/>
        <note>catalytic</note>
    </ligand>
</feature>
<feature type="binding site" evidence="1">
    <location>
        <position position="512"/>
    </location>
    <ligand>
        <name>Mg(2+)</name>
        <dbReference type="ChEBI" id="CHEBI:18420"/>
    </ligand>
</feature>
<comment type="catalytic activity">
    <reaction evidence="1">
        <text>3-dehydroshikimate = 3,4-dihydroxybenzoate + H2O</text>
        <dbReference type="Rhea" id="RHEA:24848"/>
        <dbReference type="ChEBI" id="CHEBI:15377"/>
        <dbReference type="ChEBI" id="CHEBI:16630"/>
        <dbReference type="ChEBI" id="CHEBI:36241"/>
        <dbReference type="EC" id="4.2.1.118"/>
    </reaction>
</comment>
<dbReference type="InterPro" id="IPR029068">
    <property type="entry name" value="Glyas_Bleomycin-R_OHBP_Dase"/>
</dbReference>
<dbReference type="PANTHER" id="PTHR12110">
    <property type="entry name" value="HYDROXYPYRUVATE ISOMERASE"/>
    <property type="match status" value="1"/>
</dbReference>
<organism evidence="3 4">
    <name type="scientific">Alteraurantiacibacter buctensis</name>
    <dbReference type="NCBI Taxonomy" id="1503981"/>
    <lineage>
        <taxon>Bacteria</taxon>
        <taxon>Pseudomonadati</taxon>
        <taxon>Pseudomonadota</taxon>
        <taxon>Alphaproteobacteria</taxon>
        <taxon>Sphingomonadales</taxon>
        <taxon>Erythrobacteraceae</taxon>
        <taxon>Alteraurantiacibacter</taxon>
    </lineage>
</organism>
<feature type="binding site" evidence="1">
    <location>
        <position position="191"/>
    </location>
    <ligand>
        <name>a divalent metal cation</name>
        <dbReference type="ChEBI" id="CHEBI:60240"/>
        <note>catalytic</note>
    </ligand>
</feature>
<dbReference type="Pfam" id="PF14696">
    <property type="entry name" value="Glyoxalase_5"/>
    <property type="match status" value="1"/>
</dbReference>
<dbReference type="HAMAP" id="MF_02238">
    <property type="entry name" value="DSD"/>
    <property type="match status" value="1"/>
</dbReference>
<feature type="binding site" evidence="1">
    <location>
        <position position="165"/>
    </location>
    <ligand>
        <name>a divalent metal cation</name>
        <dbReference type="ChEBI" id="CHEBI:60240"/>
        <note>catalytic</note>
    </ligand>
</feature>
<dbReference type="InterPro" id="IPR037523">
    <property type="entry name" value="VOC_core"/>
</dbReference>
<dbReference type="InterPro" id="IPR050312">
    <property type="entry name" value="IolE/XylAMocC-like"/>
</dbReference>
<gene>
    <name evidence="3" type="ORF">GRI99_17005</name>
</gene>
<dbReference type="EC" id="4.2.1.118" evidence="1"/>
<dbReference type="PANTHER" id="PTHR12110:SF21">
    <property type="entry name" value="XYLOSE ISOMERASE-LIKE TIM BARREL DOMAIN-CONTAINING PROTEIN"/>
    <property type="match status" value="1"/>
</dbReference>
<comment type="pathway">
    <text evidence="1">Aromatic compound metabolism; 3,4-dihydroxybenzoate biosynthesis.</text>
</comment>
<dbReference type="SUPFAM" id="SSF51658">
    <property type="entry name" value="Xylose isomerase-like"/>
    <property type="match status" value="1"/>
</dbReference>
<proteinExistence type="inferred from homology"/>
<dbReference type="OrthoDB" id="9780241at2"/>
<dbReference type="GO" id="GO:0046565">
    <property type="term" value="F:3-dehydroshikimate dehydratase activity"/>
    <property type="evidence" value="ECO:0007669"/>
    <property type="project" value="UniProtKB-UniRule"/>
</dbReference>
<feature type="binding site" evidence="1">
    <location>
        <position position="589"/>
    </location>
    <ligand>
        <name>Mg(2+)</name>
        <dbReference type="ChEBI" id="CHEBI:18420"/>
    </ligand>
</feature>
<dbReference type="Proteomes" id="UP000466966">
    <property type="component" value="Unassembled WGS sequence"/>
</dbReference>
<comment type="cofactor">
    <cofactor evidence="1">
        <name>a divalent metal cation</name>
        <dbReference type="ChEBI" id="CHEBI:60240"/>
    </cofactor>
</comment>
<dbReference type="EMBL" id="WTYV01000009">
    <property type="protein sequence ID" value="MXO73325.1"/>
    <property type="molecule type" value="Genomic_DNA"/>
</dbReference>
<feature type="binding site" evidence="1">
    <location>
        <position position="239"/>
    </location>
    <ligand>
        <name>a divalent metal cation</name>
        <dbReference type="ChEBI" id="CHEBI:60240"/>
        <note>catalytic</note>
    </ligand>
</feature>
<dbReference type="AlphaFoldDB" id="A0A844YYB5"/>
<reference evidence="3 4" key="1">
    <citation type="submission" date="2019-12" db="EMBL/GenBank/DDBJ databases">
        <title>Genomic-based taxomic classification of the family Erythrobacteraceae.</title>
        <authorList>
            <person name="Xu L."/>
        </authorList>
    </citation>
    <scope>NUCLEOTIDE SEQUENCE [LARGE SCALE GENOMIC DNA]</scope>
    <source>
        <strain evidence="3 4">M0322</strain>
    </source>
</reference>
<evidence type="ECO:0000313" key="4">
    <source>
        <dbReference type="Proteomes" id="UP000466966"/>
    </source>
</evidence>